<dbReference type="CDD" id="cd02440">
    <property type="entry name" value="AdoMet_MTases"/>
    <property type="match status" value="1"/>
</dbReference>
<dbReference type="Pfam" id="PF07669">
    <property type="entry name" value="Eco57I"/>
    <property type="match status" value="1"/>
</dbReference>
<dbReference type="PRINTS" id="PR00507">
    <property type="entry name" value="N12N6MTFRASE"/>
</dbReference>
<evidence type="ECO:0000256" key="3">
    <source>
        <dbReference type="ARBA" id="ARBA00022679"/>
    </source>
</evidence>
<evidence type="ECO:0000256" key="2">
    <source>
        <dbReference type="ARBA" id="ARBA00022603"/>
    </source>
</evidence>
<keyword evidence="2 10" id="KW-0489">Methyltransferase</keyword>
<evidence type="ECO:0000313" key="11">
    <source>
        <dbReference type="Proteomes" id="UP000324828"/>
    </source>
</evidence>
<dbReference type="EC" id="2.1.1.72" evidence="1"/>
<evidence type="ECO:0000256" key="7">
    <source>
        <dbReference type="ARBA" id="ARBA00047942"/>
    </source>
</evidence>
<keyword evidence="6" id="KW-0238">DNA-binding</keyword>
<accession>A0ABQ6SK87</accession>
<keyword evidence="4" id="KW-0949">S-adenosyl-L-methionine</keyword>
<feature type="domain" description="Type II methyltransferase M.Eco57I C-terminal" evidence="9">
    <location>
        <begin position="256"/>
        <end position="462"/>
    </location>
</feature>
<protein>
    <recommendedName>
        <fullName evidence="1">site-specific DNA-methyltransferase (adenine-specific)</fullName>
        <ecNumber evidence="1">2.1.1.72</ecNumber>
    </recommendedName>
</protein>
<dbReference type="SUPFAM" id="SSF53335">
    <property type="entry name" value="S-adenosyl-L-methionine-dependent methyltransferases"/>
    <property type="match status" value="1"/>
</dbReference>
<keyword evidence="3" id="KW-0808">Transferase</keyword>
<dbReference type="GO" id="GO:0008168">
    <property type="term" value="F:methyltransferase activity"/>
    <property type="evidence" value="ECO:0007669"/>
    <property type="project" value="UniProtKB-KW"/>
</dbReference>
<dbReference type="InterPro" id="IPR011639">
    <property type="entry name" value="MethylTrfase_TaqI-like_dom"/>
</dbReference>
<dbReference type="PANTHER" id="PTHR33841:SF6">
    <property type="entry name" value="TYPE II METHYLTRANSFERASE M.HINDII"/>
    <property type="match status" value="1"/>
</dbReference>
<dbReference type="InterPro" id="IPR002052">
    <property type="entry name" value="DNA_methylase_N6_adenine_CS"/>
</dbReference>
<dbReference type="InterPro" id="IPR050953">
    <property type="entry name" value="N4_N6_ade-DNA_methylase"/>
</dbReference>
<evidence type="ECO:0000313" key="10">
    <source>
        <dbReference type="EMBL" id="KAA5522833.1"/>
    </source>
</evidence>
<comment type="catalytic activity">
    <reaction evidence="7">
        <text>a 2'-deoxyadenosine in DNA + S-adenosyl-L-methionine = an N(6)-methyl-2'-deoxyadenosine in DNA + S-adenosyl-L-homocysteine + H(+)</text>
        <dbReference type="Rhea" id="RHEA:15197"/>
        <dbReference type="Rhea" id="RHEA-COMP:12418"/>
        <dbReference type="Rhea" id="RHEA-COMP:12419"/>
        <dbReference type="ChEBI" id="CHEBI:15378"/>
        <dbReference type="ChEBI" id="CHEBI:57856"/>
        <dbReference type="ChEBI" id="CHEBI:59789"/>
        <dbReference type="ChEBI" id="CHEBI:90615"/>
        <dbReference type="ChEBI" id="CHEBI:90616"/>
        <dbReference type="EC" id="2.1.1.72"/>
    </reaction>
</comment>
<dbReference type="PROSITE" id="PS00092">
    <property type="entry name" value="N6_MTASE"/>
    <property type="match status" value="1"/>
</dbReference>
<dbReference type="Gene3D" id="3.40.50.150">
    <property type="entry name" value="Vaccinia Virus protein VP39"/>
    <property type="match status" value="1"/>
</dbReference>
<proteinExistence type="predicted"/>
<dbReference type="Proteomes" id="UP000324828">
    <property type="component" value="Unassembled WGS sequence"/>
</dbReference>
<reference evidence="10 11" key="1">
    <citation type="submission" date="2019-09" db="EMBL/GenBank/DDBJ databases">
        <title>Haemophilus seminale sp. nov., isolated from human semen.</title>
        <authorList>
            <person name="Zheng M."/>
        </authorList>
    </citation>
    <scope>NUCLEOTIDE SEQUENCE [LARGE SCALE GENOMIC DNA]</scope>
    <source>
        <strain evidence="10 11">SZY H2</strain>
    </source>
</reference>
<evidence type="ECO:0000256" key="4">
    <source>
        <dbReference type="ARBA" id="ARBA00022691"/>
    </source>
</evidence>
<dbReference type="PANTHER" id="PTHR33841">
    <property type="entry name" value="DNA METHYLTRANSFERASE YEEA-RELATED"/>
    <property type="match status" value="1"/>
</dbReference>
<organism evidence="10 11">
    <name type="scientific">Haemophilus seminalis</name>
    <dbReference type="NCBI Taxonomy" id="2582921"/>
    <lineage>
        <taxon>Bacteria</taxon>
        <taxon>Pseudomonadati</taxon>
        <taxon>Pseudomonadota</taxon>
        <taxon>Gammaproteobacteria</taxon>
        <taxon>Pasteurellales</taxon>
        <taxon>Pasteurellaceae</taxon>
        <taxon>Haemophilus</taxon>
    </lineage>
</organism>
<evidence type="ECO:0000256" key="1">
    <source>
        <dbReference type="ARBA" id="ARBA00011900"/>
    </source>
</evidence>
<comment type="caution">
    <text evidence="10">The sequence shown here is derived from an EMBL/GenBank/DDBJ whole genome shotgun (WGS) entry which is preliminary data.</text>
</comment>
<feature type="domain" description="Type II methyltransferase M.TaqI-like" evidence="8">
    <location>
        <begin position="81"/>
        <end position="199"/>
    </location>
</feature>
<keyword evidence="11" id="KW-1185">Reference proteome</keyword>
<name>A0ABQ6SK87_9PAST</name>
<evidence type="ECO:0000256" key="5">
    <source>
        <dbReference type="ARBA" id="ARBA00022747"/>
    </source>
</evidence>
<dbReference type="EMBL" id="VXDF01000005">
    <property type="protein sequence ID" value="KAA5522833.1"/>
    <property type="molecule type" value="Genomic_DNA"/>
</dbReference>
<dbReference type="InterPro" id="IPR029063">
    <property type="entry name" value="SAM-dependent_MTases_sf"/>
</dbReference>
<keyword evidence="5" id="KW-0680">Restriction system</keyword>
<evidence type="ECO:0000259" key="8">
    <source>
        <dbReference type="Pfam" id="PF07669"/>
    </source>
</evidence>
<dbReference type="GO" id="GO:0032259">
    <property type="term" value="P:methylation"/>
    <property type="evidence" value="ECO:0007669"/>
    <property type="project" value="UniProtKB-KW"/>
</dbReference>
<evidence type="ECO:0000256" key="6">
    <source>
        <dbReference type="ARBA" id="ARBA00023125"/>
    </source>
</evidence>
<dbReference type="InterPro" id="IPR054520">
    <property type="entry name" value="M_Eco57I_C"/>
</dbReference>
<dbReference type="Pfam" id="PF22837">
    <property type="entry name" value="M_Eco57I_C"/>
    <property type="match status" value="1"/>
</dbReference>
<gene>
    <name evidence="10" type="ORF">F2S80_06740</name>
</gene>
<evidence type="ECO:0000259" key="9">
    <source>
        <dbReference type="Pfam" id="PF22837"/>
    </source>
</evidence>
<sequence length="504" mass="58690">MRKSRKSENYLRRKIECFMDLGQVFTRREIADYMVSLFNIDTIETILDPCFGEGVFIHSLLEHQFNSIQGYEIDPFLFEHVKKNKLNYVELFNSDFLLSNIPKKYSGIIMNPPYIRHEKINDLNELGITKKQLSKEKIYEGLPLNANIYMYFVIKAISLLKPNGELVIIFPSNWLQSKHGIVFKKLLLKDCSIVKQVSIKGQLFEQNALVEVVVLKLVKAKVTSLTVTDNLIFNGRKLVRDLSDNMDLDVDFPDSLTKLAKIRRGLTTGYNKMYINPPLNNCEEYIFPIISSPKSVVGYSTKNAHLDQILILDKYNYKDISSDLNEYLNTHKKNILFNKSPKTLFEKIKANENNWFKINKIPSKGIIFGYFIRDEIKFIIHDCDSLVRDNFYIIEPNIDKLLMLALLNNYYCYYQLEKMGKEYGGGLLKLQKYDLEHIKFPNIETILGNDIENLKRLGKKLMDSKSGYLNIIDDITKVIANYSSITYEVIKLSYIKKKSNRLKK</sequence>